<dbReference type="Proteomes" id="UP001732700">
    <property type="component" value="Chromosome 2A"/>
</dbReference>
<keyword evidence="2" id="KW-1185">Reference proteome</keyword>
<evidence type="ECO:0000313" key="2">
    <source>
        <dbReference type="Proteomes" id="UP001732700"/>
    </source>
</evidence>
<organism evidence="1 2">
    <name type="scientific">Avena sativa</name>
    <name type="common">Oat</name>
    <dbReference type="NCBI Taxonomy" id="4498"/>
    <lineage>
        <taxon>Eukaryota</taxon>
        <taxon>Viridiplantae</taxon>
        <taxon>Streptophyta</taxon>
        <taxon>Embryophyta</taxon>
        <taxon>Tracheophyta</taxon>
        <taxon>Spermatophyta</taxon>
        <taxon>Magnoliopsida</taxon>
        <taxon>Liliopsida</taxon>
        <taxon>Poales</taxon>
        <taxon>Poaceae</taxon>
        <taxon>BOP clade</taxon>
        <taxon>Pooideae</taxon>
        <taxon>Poodae</taxon>
        <taxon>Poeae</taxon>
        <taxon>Poeae Chloroplast Group 1 (Aveneae type)</taxon>
        <taxon>Aveninae</taxon>
        <taxon>Avena</taxon>
    </lineage>
</organism>
<reference evidence="1" key="2">
    <citation type="submission" date="2025-09" db="UniProtKB">
        <authorList>
            <consortium name="EnsemblPlants"/>
        </authorList>
    </citation>
    <scope>IDENTIFICATION</scope>
</reference>
<name>A0ACD5U6Y4_AVESA</name>
<accession>A0ACD5U6Y4</accession>
<sequence>MPSIRRFLAARVPVVLSPWRLPSTVVLSTDPIQVFSNLLLSLIRLVAIVLFFIWRVRHPYADGMWLWWISMVGDLWFGVTWLLNQVAKLSPIKRVPDLALLKQQFDQADGNSTLPILDVFINTVDPINEPMIYTMNSILSILAADYPVDKHACYLSDDEDVVTGFRLHRNGWRSMYCRMEPDAFAGTAPINLTERLYQILRWSGGSLEMFFSRYCPLLAGGRLHPMQRIAYANMTAYPVSSIFLVFYLLFPVIWIFRGQFYIQKPFPTYVLYLVIVILMTELIGVIEIKWAGLTMLDWIRNEQFYIVGATAVYPTAVLHMVLKLLGFKGVSFKLTAKQVASGTSDKFAELYAVQWAPLLIPTMVVIAVNVCAIGASIGKAIFGGWSLMQMADAGLGLLFNAWILVLIYPFALGMIGWWSRRPYVLFIMLIVAFIVIAMMDIAIQSMRSGFVRFHFRSSGGATFPTSWGL</sequence>
<protein>
    <submittedName>
        <fullName evidence="1">Uncharacterized protein</fullName>
    </submittedName>
</protein>
<dbReference type="EnsemblPlants" id="AVESA.00010b.r2.2AG0196400.1">
    <property type="protein sequence ID" value="AVESA.00010b.r2.2AG0196400.1.CDS"/>
    <property type="gene ID" value="AVESA.00010b.r2.2AG0196400"/>
</dbReference>
<proteinExistence type="predicted"/>
<reference evidence="1" key="1">
    <citation type="submission" date="2021-05" db="EMBL/GenBank/DDBJ databases">
        <authorList>
            <person name="Scholz U."/>
            <person name="Mascher M."/>
            <person name="Fiebig A."/>
        </authorList>
    </citation>
    <scope>NUCLEOTIDE SEQUENCE [LARGE SCALE GENOMIC DNA]</scope>
</reference>
<evidence type="ECO:0000313" key="1">
    <source>
        <dbReference type="EnsemblPlants" id="AVESA.00010b.r2.2AG0196400.1.CDS"/>
    </source>
</evidence>